<dbReference type="EMBL" id="LT558119">
    <property type="protein sequence ID" value="SAM76905.1"/>
    <property type="molecule type" value="Genomic_DNA"/>
</dbReference>
<proteinExistence type="predicted"/>
<dbReference type="OrthoDB" id="10309887at2759"/>
<protein>
    <submittedName>
        <fullName evidence="1">Uncharacterized protein</fullName>
    </submittedName>
</protein>
<gene>
    <name evidence="1" type="ORF">UBRO_01656</name>
</gene>
<evidence type="ECO:0000313" key="2">
    <source>
        <dbReference type="Proteomes" id="UP000179920"/>
    </source>
</evidence>
<dbReference type="AlphaFoldDB" id="A0A1K0FZJ4"/>
<reference evidence="2" key="1">
    <citation type="submission" date="2016-04" db="EMBL/GenBank/DDBJ databases">
        <authorList>
            <person name="Guldener U."/>
            <person name="Guldener U."/>
        </authorList>
    </citation>
    <scope>NUCLEOTIDE SEQUENCE [LARGE SCALE GENOMIC DNA]</scope>
    <source>
        <strain evidence="2">UB2112</strain>
    </source>
</reference>
<accession>A0A1K0FZJ4</accession>
<dbReference type="Proteomes" id="UP000179920">
    <property type="component" value="Chromosome III"/>
</dbReference>
<organism evidence="1 2">
    <name type="scientific">Ustilago bromivora</name>
    <dbReference type="NCBI Taxonomy" id="307758"/>
    <lineage>
        <taxon>Eukaryota</taxon>
        <taxon>Fungi</taxon>
        <taxon>Dikarya</taxon>
        <taxon>Basidiomycota</taxon>
        <taxon>Ustilaginomycotina</taxon>
        <taxon>Ustilaginomycetes</taxon>
        <taxon>Ustilaginales</taxon>
        <taxon>Ustilaginaceae</taxon>
        <taxon>Ustilago</taxon>
    </lineage>
</organism>
<sequence length="183" mass="20146">MGGQYQRLLLPPPRLPSHNDVGRIVPRATPAFKLARKVRMIQTIHPLCSPPAPAPPSTAFLIWEVEGRGNFVLHKRTKVRSIRGESWDSRMALLGSKGSVNSFLSTTCFLWLCAGVEVVFAGVDDASAFFSVILCRTDERCCRKSVRTATQLETPTHKCKARPSTKVTASTFKYETSVGSISP</sequence>
<evidence type="ECO:0000313" key="1">
    <source>
        <dbReference type="EMBL" id="SAM76905.1"/>
    </source>
</evidence>
<name>A0A1K0FZJ4_9BASI</name>